<evidence type="ECO:0000259" key="1">
    <source>
        <dbReference type="Pfam" id="PF02470"/>
    </source>
</evidence>
<organism evidence="3 4">
    <name type="scientific">Nocardioides jejuensis</name>
    <dbReference type="NCBI Taxonomy" id="2502782"/>
    <lineage>
        <taxon>Bacteria</taxon>
        <taxon>Bacillati</taxon>
        <taxon>Actinomycetota</taxon>
        <taxon>Actinomycetes</taxon>
        <taxon>Propionibacteriales</taxon>
        <taxon>Nocardioidaceae</taxon>
        <taxon>Nocardioides</taxon>
    </lineage>
</organism>
<dbReference type="Proteomes" id="UP000295453">
    <property type="component" value="Unassembled WGS sequence"/>
</dbReference>
<dbReference type="InterPro" id="IPR052336">
    <property type="entry name" value="MlaD_Phospholipid_Transporter"/>
</dbReference>
<reference evidence="3 4" key="1">
    <citation type="submission" date="2019-03" db="EMBL/GenBank/DDBJ databases">
        <authorList>
            <person name="Kim M.K.M."/>
        </authorList>
    </citation>
    <scope>NUCLEOTIDE SEQUENCE [LARGE SCALE GENOMIC DNA]</scope>
    <source>
        <strain evidence="3 4">18JY15-6</strain>
    </source>
</reference>
<comment type="caution">
    <text evidence="3">The sequence shown here is derived from an EMBL/GenBank/DDBJ whole genome shotgun (WGS) entry which is preliminary data.</text>
</comment>
<evidence type="ECO:0000313" key="4">
    <source>
        <dbReference type="Proteomes" id="UP000295453"/>
    </source>
</evidence>
<accession>A0A4R1CLB2</accession>
<name>A0A4R1CLB2_9ACTN</name>
<feature type="domain" description="Mammalian cell entry C-terminal" evidence="2">
    <location>
        <begin position="137"/>
        <end position="313"/>
    </location>
</feature>
<dbReference type="InterPro" id="IPR003399">
    <property type="entry name" value="Mce/MlaD"/>
</dbReference>
<evidence type="ECO:0000313" key="3">
    <source>
        <dbReference type="EMBL" id="TCJ30828.1"/>
    </source>
</evidence>
<dbReference type="AlphaFoldDB" id="A0A4R1CLB2"/>
<dbReference type="PANTHER" id="PTHR33371:SF4">
    <property type="entry name" value="INTERMEMBRANE PHOSPHOLIPID TRANSPORT SYSTEM BINDING PROTEIN MLAD"/>
    <property type="match status" value="1"/>
</dbReference>
<dbReference type="NCBIfam" id="TIGR00996">
    <property type="entry name" value="Mtu_fam_mce"/>
    <property type="match status" value="1"/>
</dbReference>
<dbReference type="InterPro" id="IPR024516">
    <property type="entry name" value="Mce_C"/>
</dbReference>
<gene>
    <name evidence="3" type="ORF">EPD65_01970</name>
</gene>
<protein>
    <submittedName>
        <fullName evidence="3">MCE family protein</fullName>
    </submittedName>
</protein>
<feature type="domain" description="Mce/MlaD" evidence="1">
    <location>
        <begin position="54"/>
        <end position="129"/>
    </location>
</feature>
<dbReference type="GO" id="GO:0005576">
    <property type="term" value="C:extracellular region"/>
    <property type="evidence" value="ECO:0007669"/>
    <property type="project" value="TreeGrafter"/>
</dbReference>
<dbReference type="EMBL" id="SJZJ01000002">
    <property type="protein sequence ID" value="TCJ30828.1"/>
    <property type="molecule type" value="Genomic_DNA"/>
</dbReference>
<dbReference type="InterPro" id="IPR005693">
    <property type="entry name" value="Mce"/>
</dbReference>
<evidence type="ECO:0000259" key="2">
    <source>
        <dbReference type="Pfam" id="PF11887"/>
    </source>
</evidence>
<dbReference type="Pfam" id="PF02470">
    <property type="entry name" value="MlaD"/>
    <property type="match status" value="1"/>
</dbReference>
<proteinExistence type="predicted"/>
<dbReference type="Pfam" id="PF11887">
    <property type="entry name" value="Mce4_CUP1"/>
    <property type="match status" value="1"/>
</dbReference>
<keyword evidence="4" id="KW-1185">Reference proteome</keyword>
<sequence length="381" mass="39171">MGQPLLQGRPAARRCFVRKGHPVLTKSHRIVGAIAALALTGATSTACFPFGGGSRTVTAYFENTAGLFVGNQVGVLGVPVGEVTDIEADGAQVKVTMSITDNDLKVPADAGALIVARSVATDRYVELTPVFHSGDSEMAENATIPLAKTRTPVEWDEIIAALDRFTKGLGGKDGKAGALSNLIAVGAKSLSGTGELANQTLTDVAQAATALADHRGDISSSIDNLASLTQVLAANGRTIDEFAASVTTAASLFNDEKEEFGTALKSLASALNGLAGFIKENRKALKTSLTGLTTVTGNLLQHSSQLAEGVETLPVAFDNLGRAVTVNGYVNVRIPLQDLSPVPDLTNAICAALPPALCNALSLDAATSLNDLLNLLGGGLL</sequence>
<dbReference type="PANTHER" id="PTHR33371">
    <property type="entry name" value="INTERMEMBRANE PHOSPHOLIPID TRANSPORT SYSTEM BINDING PROTEIN MLAD-RELATED"/>
    <property type="match status" value="1"/>
</dbReference>
<dbReference type="OrthoDB" id="4516955at2"/>